<organism evidence="7 8">
    <name type="scientific">Gordonia rubripertincta</name>
    <name type="common">Rhodococcus corallinus</name>
    <dbReference type="NCBI Taxonomy" id="36822"/>
    <lineage>
        <taxon>Bacteria</taxon>
        <taxon>Bacillati</taxon>
        <taxon>Actinomycetota</taxon>
        <taxon>Actinomycetes</taxon>
        <taxon>Mycobacteriales</taxon>
        <taxon>Gordoniaceae</taxon>
        <taxon>Gordonia</taxon>
    </lineage>
</organism>
<evidence type="ECO:0000256" key="4">
    <source>
        <dbReference type="ARBA" id="ARBA00023098"/>
    </source>
</evidence>
<dbReference type="InterPro" id="IPR000873">
    <property type="entry name" value="AMP-dep_synth/lig_dom"/>
</dbReference>
<comment type="caution">
    <text evidence="7">The sequence shown here is derived from an EMBL/GenBank/DDBJ whole genome shotgun (WGS) entry which is preliminary data.</text>
</comment>
<dbReference type="PANTHER" id="PTHR43272:SF32">
    <property type="entry name" value="AMP-DEPENDENT SYNTHETASE_LIGASE DOMAIN-CONTAINING PROTEIN"/>
    <property type="match status" value="1"/>
</dbReference>
<keyword evidence="2 7" id="KW-0436">Ligase</keyword>
<dbReference type="EMBL" id="JAFFGU010000004">
    <property type="protein sequence ID" value="MBM7278196.1"/>
    <property type="molecule type" value="Genomic_DNA"/>
</dbReference>
<evidence type="ECO:0000259" key="6">
    <source>
        <dbReference type="Pfam" id="PF00501"/>
    </source>
</evidence>
<feature type="domain" description="AMP-dependent synthetase/ligase" evidence="6">
    <location>
        <begin position="26"/>
        <end position="429"/>
    </location>
</feature>
<accession>A0AAW4G3X2</accession>
<proteinExistence type="inferred from homology"/>
<evidence type="ECO:0000256" key="1">
    <source>
        <dbReference type="ARBA" id="ARBA00006432"/>
    </source>
</evidence>
<dbReference type="Gene3D" id="3.40.50.12780">
    <property type="entry name" value="N-terminal domain of ligase-like"/>
    <property type="match status" value="1"/>
</dbReference>
<dbReference type="Pfam" id="PF23562">
    <property type="entry name" value="AMP-binding_C_3"/>
    <property type="match status" value="1"/>
</dbReference>
<reference evidence="7" key="1">
    <citation type="submission" date="2021-02" db="EMBL/GenBank/DDBJ databases">
        <title>Taxonomy, biology and ecology of Rhodococcus bacteria occurring in California pistachio and other woody hosts as revealed by genome sequence analyses.</title>
        <authorList>
            <person name="Riely B."/>
            <person name="Gai Y."/>
        </authorList>
    </citation>
    <scope>NUCLEOTIDE SEQUENCE</scope>
    <source>
        <strain evidence="7">BP-295</strain>
    </source>
</reference>
<keyword evidence="3" id="KW-0276">Fatty acid metabolism</keyword>
<dbReference type="Pfam" id="PF00501">
    <property type="entry name" value="AMP-binding"/>
    <property type="match status" value="1"/>
</dbReference>
<dbReference type="PANTHER" id="PTHR43272">
    <property type="entry name" value="LONG-CHAIN-FATTY-ACID--COA LIGASE"/>
    <property type="match status" value="1"/>
</dbReference>
<keyword evidence="4" id="KW-0443">Lipid metabolism</keyword>
<dbReference type="GO" id="GO:0004467">
    <property type="term" value="F:long-chain fatty acid-CoA ligase activity"/>
    <property type="evidence" value="ECO:0007669"/>
    <property type="project" value="TreeGrafter"/>
</dbReference>
<dbReference type="PROSITE" id="PS00455">
    <property type="entry name" value="AMP_BINDING"/>
    <property type="match status" value="1"/>
</dbReference>
<evidence type="ECO:0000313" key="8">
    <source>
        <dbReference type="Proteomes" id="UP001195196"/>
    </source>
</evidence>
<dbReference type="AlphaFoldDB" id="A0AAW4G3X2"/>
<gene>
    <name evidence="7" type="ORF">JTZ10_10520</name>
</gene>
<dbReference type="GO" id="GO:0016020">
    <property type="term" value="C:membrane"/>
    <property type="evidence" value="ECO:0007669"/>
    <property type="project" value="TreeGrafter"/>
</dbReference>
<dbReference type="InterPro" id="IPR020845">
    <property type="entry name" value="AMP-binding_CS"/>
</dbReference>
<dbReference type="SUPFAM" id="SSF56801">
    <property type="entry name" value="Acetyl-CoA synthetase-like"/>
    <property type="match status" value="1"/>
</dbReference>
<comment type="similarity">
    <text evidence="1">Belongs to the ATP-dependent AMP-binding enzyme family.</text>
</comment>
<dbReference type="Proteomes" id="UP001195196">
    <property type="component" value="Unassembled WGS sequence"/>
</dbReference>
<dbReference type="CDD" id="cd05907">
    <property type="entry name" value="VL_LC_FACS_like"/>
    <property type="match status" value="1"/>
</dbReference>
<sequence>MSEYSVPAKFSIADDENCTNIIFNLAQRSPQHVVFRQKQGDEWAPISAADAAARISSIAKGLIASGVNPGDRVALLSRTRLEWNLFDFAIWSAGAITVPIYDSSSASQIEWIMRDSGAVAIVLEDDAHRAAFESIDSLTEPVKVFQIDRADAPGAVDELVSAGADVHDDEVGKRRATLGAADPATLIYTSGTTGRPKGCELTHSNMLSEVRAVLAGDLLDDLIGRDEKRLLMFLPLAHVLARAITLVAIEAGAEVGHTSDISTLVDEFAVFKPSLILSVPRVFEKVYNSARQKAYDGGKGKIFDAAADTAVAYSEGREKGQIGLVLKLKHALFDALVYKKLRTALGGECGMAISGGGPLGARLGHFFSGVGIPVFEGYGLTETTAAFSVNTPSAWKIGTVGKPLSGNSVRLGEDGEILLKGGVVFKEYWQNPEATAGAIVDGWFHTGDLGTVDADGFITITGRKKELIVTAGGKNVSPAGLEDVIRAHALISQAMVVGDAKPFVAALITVDPEVFPAWKERNNKPESASVADLIDDADLRAEVQSAIDSANKTVSSAEAIKKFRILPSDFTEETGEMTPTLKVKRNVVVEKFSDDIEAIYQR</sequence>
<dbReference type="RefSeq" id="WP_182371887.1">
    <property type="nucleotide sequence ID" value="NZ_CP059694.1"/>
</dbReference>
<dbReference type="InterPro" id="IPR042099">
    <property type="entry name" value="ANL_N_sf"/>
</dbReference>
<evidence type="ECO:0000256" key="3">
    <source>
        <dbReference type="ARBA" id="ARBA00022832"/>
    </source>
</evidence>
<evidence type="ECO:0000256" key="2">
    <source>
        <dbReference type="ARBA" id="ARBA00022598"/>
    </source>
</evidence>
<protein>
    <recommendedName>
        <fullName evidence="5">Acyl-CoA synthetase</fullName>
    </recommendedName>
</protein>
<evidence type="ECO:0000313" key="7">
    <source>
        <dbReference type="EMBL" id="MBM7278196.1"/>
    </source>
</evidence>
<name>A0AAW4G3X2_GORRU</name>
<evidence type="ECO:0000256" key="5">
    <source>
        <dbReference type="ARBA" id="ARBA00032875"/>
    </source>
</evidence>